<gene>
    <name evidence="1" type="ORF">ATANTOWER_011944</name>
</gene>
<dbReference type="EMBL" id="JAHUTI010032067">
    <property type="protein sequence ID" value="MED6242922.1"/>
    <property type="molecule type" value="Genomic_DNA"/>
</dbReference>
<sequence>MSSSRPTMKEEFQQNLAYAPPTNNDLVNALISVLILRTVSNLQINAKNVFSEDTLVNIRKRLYKLMCASEKNLVIILRDNLSDIVNTVSESLYSKYGSCEKLIYAAIKHNHEFENTVIKALAVQLGIEKSEKMETPDHTSPSSTFPHEKLSGDVSVVLCCLLLRYMLNCPQKIRKLFPSNAMQERLSQMMIHQIQKTESNDEPLEKLKVATKVISRDLNKEFGTIEKLLKVAIMPEKAFDVLFLDYLQDKMKIKAKTDNIFTRIAKGIDNVLERISIWFYRKCSYRHEAMFV</sequence>
<evidence type="ECO:0000313" key="1">
    <source>
        <dbReference type="EMBL" id="MED6242922.1"/>
    </source>
</evidence>
<accession>A0ABU7AXH9</accession>
<comment type="caution">
    <text evidence="1">The sequence shown here is derived from an EMBL/GenBank/DDBJ whole genome shotgun (WGS) entry which is preliminary data.</text>
</comment>
<organism evidence="1 2">
    <name type="scientific">Ataeniobius toweri</name>
    <dbReference type="NCBI Taxonomy" id="208326"/>
    <lineage>
        <taxon>Eukaryota</taxon>
        <taxon>Metazoa</taxon>
        <taxon>Chordata</taxon>
        <taxon>Craniata</taxon>
        <taxon>Vertebrata</taxon>
        <taxon>Euteleostomi</taxon>
        <taxon>Actinopterygii</taxon>
        <taxon>Neopterygii</taxon>
        <taxon>Teleostei</taxon>
        <taxon>Neoteleostei</taxon>
        <taxon>Acanthomorphata</taxon>
        <taxon>Ovalentaria</taxon>
        <taxon>Atherinomorphae</taxon>
        <taxon>Cyprinodontiformes</taxon>
        <taxon>Goodeidae</taxon>
        <taxon>Ataeniobius</taxon>
    </lineage>
</organism>
<dbReference type="Proteomes" id="UP001345963">
    <property type="component" value="Unassembled WGS sequence"/>
</dbReference>
<reference evidence="1 2" key="1">
    <citation type="submission" date="2021-07" db="EMBL/GenBank/DDBJ databases">
        <authorList>
            <person name="Palmer J.M."/>
        </authorList>
    </citation>
    <scope>NUCLEOTIDE SEQUENCE [LARGE SCALE GENOMIC DNA]</scope>
    <source>
        <strain evidence="1 2">AT_MEX2019</strain>
        <tissue evidence="1">Muscle</tissue>
    </source>
</reference>
<proteinExistence type="predicted"/>
<evidence type="ECO:0000313" key="2">
    <source>
        <dbReference type="Proteomes" id="UP001345963"/>
    </source>
</evidence>
<keyword evidence="2" id="KW-1185">Reference proteome</keyword>
<protein>
    <submittedName>
        <fullName evidence="1">Uncharacterized protein</fullName>
    </submittedName>
</protein>
<name>A0ABU7AXH9_9TELE</name>